<dbReference type="HOGENOM" id="CLU_959869_0_0_1"/>
<reference evidence="2" key="1">
    <citation type="journal article" date="2013" name="Genome Announc.">
        <title>Draft genome sequence of the grapevine dieback fungus Eutypa lata UCR-EL1.</title>
        <authorList>
            <person name="Blanco-Ulate B."/>
            <person name="Rolshausen P.E."/>
            <person name="Cantu D."/>
        </authorList>
    </citation>
    <scope>NUCLEOTIDE SEQUENCE [LARGE SCALE GENOMIC DNA]</scope>
    <source>
        <strain evidence="2">UCR-EL1</strain>
    </source>
</reference>
<proteinExistence type="predicted"/>
<evidence type="ECO:0000313" key="2">
    <source>
        <dbReference type="Proteomes" id="UP000012174"/>
    </source>
</evidence>
<gene>
    <name evidence="1" type="ORF">UCREL1_5395</name>
</gene>
<accession>M7ST13</accession>
<sequence>MVVKTGEEDEAGGFTKEMVALEVVEAEETEYEGEEDPVASTLLVEEIDSLGVTVMVMVLDEYPVEEVDTSTLLEEVFNHWALLLLLRVDDKVAPVLNETDEVTVEDSVGADDATLEVVPFGETLLMEETLDEVVEAEELLVGSMIVMTGNPEDKVEEAVEEVPLIDEEVTVALVLLADADPVVVFAKKELVTLRELLEAEAVSLTVAEEEVPLTGEAEEEVTMTSVLLTVEDPVVELAKKELVVTMLDSLEEVVIALAVELAVEEELLYVEGNPDTEEEVAVAGPQMVVM</sequence>
<dbReference type="EMBL" id="KB706403">
    <property type="protein sequence ID" value="EMR67618.1"/>
    <property type="molecule type" value="Genomic_DNA"/>
</dbReference>
<keyword evidence="2" id="KW-1185">Reference proteome</keyword>
<name>M7ST13_EUTLA</name>
<dbReference type="KEGG" id="ela:UCREL1_5395"/>
<protein>
    <submittedName>
        <fullName evidence="1">Uncharacterized protein</fullName>
    </submittedName>
</protein>
<dbReference type="AlphaFoldDB" id="M7ST13"/>
<evidence type="ECO:0000313" key="1">
    <source>
        <dbReference type="EMBL" id="EMR67618.1"/>
    </source>
</evidence>
<organism evidence="1 2">
    <name type="scientific">Eutypa lata (strain UCR-EL1)</name>
    <name type="common">Grapevine dieback disease fungus</name>
    <name type="synonym">Eutypa armeniacae</name>
    <dbReference type="NCBI Taxonomy" id="1287681"/>
    <lineage>
        <taxon>Eukaryota</taxon>
        <taxon>Fungi</taxon>
        <taxon>Dikarya</taxon>
        <taxon>Ascomycota</taxon>
        <taxon>Pezizomycotina</taxon>
        <taxon>Sordariomycetes</taxon>
        <taxon>Xylariomycetidae</taxon>
        <taxon>Xylariales</taxon>
        <taxon>Diatrypaceae</taxon>
        <taxon>Eutypa</taxon>
    </lineage>
</organism>
<dbReference type="Proteomes" id="UP000012174">
    <property type="component" value="Unassembled WGS sequence"/>
</dbReference>